<dbReference type="SUPFAM" id="SSF52518">
    <property type="entry name" value="Thiamin diphosphate-binding fold (THDP-binding)"/>
    <property type="match status" value="1"/>
</dbReference>
<reference evidence="5" key="1">
    <citation type="journal article" date="2015" name="Nature">
        <title>Complex archaea that bridge the gap between prokaryotes and eukaryotes.</title>
        <authorList>
            <person name="Spang A."/>
            <person name="Saw J.H."/>
            <person name="Jorgensen S.L."/>
            <person name="Zaremba-Niedzwiedzka K."/>
            <person name="Martijn J."/>
            <person name="Lind A.E."/>
            <person name="van Eijk R."/>
            <person name="Schleper C."/>
            <person name="Guy L."/>
            <person name="Ettema T.J."/>
        </authorList>
    </citation>
    <scope>NUCLEOTIDE SEQUENCE</scope>
</reference>
<keyword evidence="2" id="KW-0560">Oxidoreductase</keyword>
<dbReference type="GO" id="GO:0004739">
    <property type="term" value="F:pyruvate dehydrogenase (acetyl-transferring) activity"/>
    <property type="evidence" value="ECO:0007669"/>
    <property type="project" value="TreeGrafter"/>
</dbReference>
<evidence type="ECO:0000313" key="5">
    <source>
        <dbReference type="EMBL" id="KKM86090.1"/>
    </source>
</evidence>
<dbReference type="PANTHER" id="PTHR11516">
    <property type="entry name" value="PYRUVATE DEHYDROGENASE E1 COMPONENT, ALPHA SUBUNIT BACTERIAL AND ORGANELLAR"/>
    <property type="match status" value="1"/>
</dbReference>
<accession>A0A0F9NBD0</accession>
<keyword evidence="3" id="KW-0786">Thiamine pyrophosphate</keyword>
<comment type="cofactor">
    <cofactor evidence="1">
        <name>thiamine diphosphate</name>
        <dbReference type="ChEBI" id="CHEBI:58937"/>
    </cofactor>
</comment>
<feature type="domain" description="Dehydrogenase E1 component" evidence="4">
    <location>
        <begin position="7"/>
        <end position="167"/>
    </location>
</feature>
<dbReference type="AlphaFoldDB" id="A0A0F9NBD0"/>
<dbReference type="InterPro" id="IPR050642">
    <property type="entry name" value="PDH_E1_Alpha_Subunit"/>
</dbReference>
<evidence type="ECO:0000259" key="4">
    <source>
        <dbReference type="Pfam" id="PF00676"/>
    </source>
</evidence>
<organism evidence="5">
    <name type="scientific">marine sediment metagenome</name>
    <dbReference type="NCBI Taxonomy" id="412755"/>
    <lineage>
        <taxon>unclassified sequences</taxon>
        <taxon>metagenomes</taxon>
        <taxon>ecological metagenomes</taxon>
    </lineage>
</organism>
<dbReference type="Gene3D" id="3.40.50.970">
    <property type="match status" value="1"/>
</dbReference>
<protein>
    <recommendedName>
        <fullName evidence="4">Dehydrogenase E1 component domain-containing protein</fullName>
    </recommendedName>
</protein>
<comment type="caution">
    <text evidence="5">The sequence shown here is derived from an EMBL/GenBank/DDBJ whole genome shotgun (WGS) entry which is preliminary data.</text>
</comment>
<evidence type="ECO:0000256" key="2">
    <source>
        <dbReference type="ARBA" id="ARBA00023002"/>
    </source>
</evidence>
<proteinExistence type="predicted"/>
<dbReference type="PANTHER" id="PTHR11516:SF60">
    <property type="entry name" value="PYRUVATE DEHYDROGENASE E1 COMPONENT SUBUNIT ALPHA"/>
    <property type="match status" value="1"/>
</dbReference>
<name>A0A0F9NBD0_9ZZZZ</name>
<dbReference type="Pfam" id="PF00676">
    <property type="entry name" value="E1_dh"/>
    <property type="match status" value="1"/>
</dbReference>
<dbReference type="GO" id="GO:0006086">
    <property type="term" value="P:pyruvate decarboxylation to acetyl-CoA"/>
    <property type="evidence" value="ECO:0007669"/>
    <property type="project" value="TreeGrafter"/>
</dbReference>
<dbReference type="InterPro" id="IPR029061">
    <property type="entry name" value="THDP-binding"/>
</dbReference>
<sequence length="199" mass="23064">MITKEELIEFEEEIAQLFLDKKIRSPIHLSKGNEDQLIQLFKELGIQEHDWVVSTHRSHYHALLKGIPAEWLKQEILENRSIHINNAEYNFISSAIVAGGCPIAVGLALGIKLREENPPERVYCFIGDMAEKTGLYQESMKWAGFKNLPITWIIEDNGFSTNTPTREVWGGDVYRTDNIKRYKYEREYPHVGVGRWVTF</sequence>
<evidence type="ECO:0000256" key="3">
    <source>
        <dbReference type="ARBA" id="ARBA00023052"/>
    </source>
</evidence>
<dbReference type="EMBL" id="LAZR01007310">
    <property type="protein sequence ID" value="KKM86090.1"/>
    <property type="molecule type" value="Genomic_DNA"/>
</dbReference>
<dbReference type="InterPro" id="IPR001017">
    <property type="entry name" value="DH_E1"/>
</dbReference>
<gene>
    <name evidence="5" type="ORF">LCGC14_1282460</name>
</gene>
<evidence type="ECO:0000256" key="1">
    <source>
        <dbReference type="ARBA" id="ARBA00001964"/>
    </source>
</evidence>